<dbReference type="GO" id="GO:0003677">
    <property type="term" value="F:DNA binding"/>
    <property type="evidence" value="ECO:0007669"/>
    <property type="project" value="UniProtKB-KW"/>
</dbReference>
<dbReference type="Pfam" id="PF00392">
    <property type="entry name" value="GntR"/>
    <property type="match status" value="1"/>
</dbReference>
<name>A0A7T4U223_9ACTN</name>
<dbReference type="CDD" id="cd00609">
    <property type="entry name" value="AAT_like"/>
    <property type="match status" value="1"/>
</dbReference>
<dbReference type="SUPFAM" id="SSF46785">
    <property type="entry name" value="Winged helix' DNA-binding domain"/>
    <property type="match status" value="1"/>
</dbReference>
<dbReference type="EMBL" id="CP065959">
    <property type="protein sequence ID" value="QQC93107.1"/>
    <property type="molecule type" value="Genomic_DNA"/>
</dbReference>
<evidence type="ECO:0000256" key="4">
    <source>
        <dbReference type="ARBA" id="ARBA00023125"/>
    </source>
</evidence>
<protein>
    <submittedName>
        <fullName evidence="7">PLP-dependent aminotransferase family protein</fullName>
    </submittedName>
</protein>
<dbReference type="Proteomes" id="UP000596130">
    <property type="component" value="Chromosome"/>
</dbReference>
<keyword evidence="4" id="KW-0238">DNA-binding</keyword>
<organism evidence="7 8">
    <name type="scientific">Streptomyces alfalfae</name>
    <dbReference type="NCBI Taxonomy" id="1642299"/>
    <lineage>
        <taxon>Bacteria</taxon>
        <taxon>Bacillati</taxon>
        <taxon>Actinomycetota</taxon>
        <taxon>Actinomycetes</taxon>
        <taxon>Kitasatosporales</taxon>
        <taxon>Streptomycetaceae</taxon>
        <taxon>Streptomyces</taxon>
    </lineage>
</organism>
<dbReference type="PRINTS" id="PR00035">
    <property type="entry name" value="HTHGNTR"/>
</dbReference>
<keyword evidence="3" id="KW-0805">Transcription regulation</keyword>
<evidence type="ECO:0000259" key="6">
    <source>
        <dbReference type="PROSITE" id="PS50949"/>
    </source>
</evidence>
<dbReference type="CDD" id="cd07377">
    <property type="entry name" value="WHTH_GntR"/>
    <property type="match status" value="1"/>
</dbReference>
<dbReference type="GO" id="GO:0030170">
    <property type="term" value="F:pyridoxal phosphate binding"/>
    <property type="evidence" value="ECO:0007669"/>
    <property type="project" value="InterPro"/>
</dbReference>
<dbReference type="SMART" id="SM00345">
    <property type="entry name" value="HTH_GNTR"/>
    <property type="match status" value="1"/>
</dbReference>
<evidence type="ECO:0000313" key="7">
    <source>
        <dbReference type="EMBL" id="QQC93107.1"/>
    </source>
</evidence>
<evidence type="ECO:0000256" key="1">
    <source>
        <dbReference type="ARBA" id="ARBA00005384"/>
    </source>
</evidence>
<evidence type="ECO:0000256" key="3">
    <source>
        <dbReference type="ARBA" id="ARBA00023015"/>
    </source>
</evidence>
<dbReference type="InterPro" id="IPR004839">
    <property type="entry name" value="Aminotransferase_I/II_large"/>
</dbReference>
<accession>A0A7T4U223</accession>
<gene>
    <name evidence="7" type="ORF">I8755_35785</name>
</gene>
<keyword evidence="7" id="KW-0808">Transferase</keyword>
<dbReference type="Gene3D" id="3.40.640.10">
    <property type="entry name" value="Type I PLP-dependent aspartate aminotransferase-like (Major domain)"/>
    <property type="match status" value="1"/>
</dbReference>
<dbReference type="InterPro" id="IPR000524">
    <property type="entry name" value="Tscrpt_reg_HTH_GntR"/>
</dbReference>
<dbReference type="PANTHER" id="PTHR46577:SF1">
    <property type="entry name" value="HTH-TYPE TRANSCRIPTIONAL REGULATORY PROTEIN GABR"/>
    <property type="match status" value="1"/>
</dbReference>
<dbReference type="InterPro" id="IPR015424">
    <property type="entry name" value="PyrdxlP-dep_Trfase"/>
</dbReference>
<keyword evidence="2" id="KW-0663">Pyridoxal phosphate</keyword>
<dbReference type="Gene3D" id="1.10.10.10">
    <property type="entry name" value="Winged helix-like DNA-binding domain superfamily/Winged helix DNA-binding domain"/>
    <property type="match status" value="1"/>
</dbReference>
<dbReference type="Pfam" id="PF00155">
    <property type="entry name" value="Aminotran_1_2"/>
    <property type="match status" value="1"/>
</dbReference>
<keyword evidence="7" id="KW-0032">Aminotransferase</keyword>
<evidence type="ECO:0000256" key="5">
    <source>
        <dbReference type="ARBA" id="ARBA00023163"/>
    </source>
</evidence>
<proteinExistence type="inferred from homology"/>
<dbReference type="InterPro" id="IPR051446">
    <property type="entry name" value="HTH_trans_reg/aminotransferase"/>
</dbReference>
<feature type="domain" description="HTH gntR-type" evidence="6">
    <location>
        <begin position="14"/>
        <end position="82"/>
    </location>
</feature>
<sequence>MPHLQISIDRDSSRQLAGQIRDSVKGAIERRRLAPGTRLPSTRQLAADLGVSRSVAVEAYEQLCAEGYLRARRGAGTVVADVDTGGGSPVTSPLIAGADGRPGLLDLRTGATDVSLFPRREWLAAVSDAIGNASLRDLGYAPPSGLPQTRQVLAGYLGRVCAVEAAPECVTLTAGFAQGLSLLCQTLLRRGIRELAVEEPGHPGQRAFIASLGMTPVSAPVDEHGLRVDALARTGARAVLVTPACQFPTGARMSPERRQALVAWAREVDGLVIEDDFDGALAFGQRPPALQSLAPERVVYAGSASKTLAPGLRLGWLVVPSAVLPGVEAVRATVDLGLSTIDQLALARFIENGQLDRHVRALRAHLRRRQEAFESALHDHLPPARVANVAAGLQTYVRLPPGLDEAQMVGAAFRRNVLVWGGAHYRHDADATHAPALVVNHAGTTMSRLVEAAQHLGAAYLDCAAGPPARRERPARPVRAGRARSRAQFLAHCD</sequence>
<dbReference type="GO" id="GO:0003700">
    <property type="term" value="F:DNA-binding transcription factor activity"/>
    <property type="evidence" value="ECO:0007669"/>
    <property type="project" value="InterPro"/>
</dbReference>
<comment type="similarity">
    <text evidence="1">In the C-terminal section; belongs to the class-I pyridoxal-phosphate-dependent aminotransferase family.</text>
</comment>
<dbReference type="RefSeq" id="WP_198504651.1">
    <property type="nucleotide sequence ID" value="NZ_CP060742.1"/>
</dbReference>
<reference evidence="7 8" key="1">
    <citation type="submission" date="2020-12" db="EMBL/GenBank/DDBJ databases">
        <title>Identification and biosynthesis of polyene macrolides produced by Streptomyces alfalfae Men-myco-93-63.</title>
        <authorList>
            <person name="Liu D."/>
            <person name="Li Y."/>
            <person name="Liu L."/>
            <person name="Han X."/>
            <person name="Shen F."/>
        </authorList>
    </citation>
    <scope>NUCLEOTIDE SEQUENCE [LARGE SCALE GENOMIC DNA]</scope>
    <source>
        <strain evidence="7 8">Men-myco-93-63</strain>
    </source>
</reference>
<dbReference type="AlphaFoldDB" id="A0A7T4U223"/>
<dbReference type="GO" id="GO:0008483">
    <property type="term" value="F:transaminase activity"/>
    <property type="evidence" value="ECO:0007669"/>
    <property type="project" value="UniProtKB-KW"/>
</dbReference>
<evidence type="ECO:0000313" key="8">
    <source>
        <dbReference type="Proteomes" id="UP000596130"/>
    </source>
</evidence>
<dbReference type="InterPro" id="IPR015421">
    <property type="entry name" value="PyrdxlP-dep_Trfase_major"/>
</dbReference>
<dbReference type="InterPro" id="IPR036388">
    <property type="entry name" value="WH-like_DNA-bd_sf"/>
</dbReference>
<keyword evidence="5" id="KW-0804">Transcription</keyword>
<dbReference type="PANTHER" id="PTHR46577">
    <property type="entry name" value="HTH-TYPE TRANSCRIPTIONAL REGULATORY PROTEIN GABR"/>
    <property type="match status" value="1"/>
</dbReference>
<evidence type="ECO:0000256" key="2">
    <source>
        <dbReference type="ARBA" id="ARBA00022898"/>
    </source>
</evidence>
<dbReference type="InterPro" id="IPR036390">
    <property type="entry name" value="WH_DNA-bd_sf"/>
</dbReference>
<dbReference type="SUPFAM" id="SSF53383">
    <property type="entry name" value="PLP-dependent transferases"/>
    <property type="match status" value="1"/>
</dbReference>
<dbReference type="PROSITE" id="PS50949">
    <property type="entry name" value="HTH_GNTR"/>
    <property type="match status" value="1"/>
</dbReference>